<evidence type="ECO:0000313" key="4">
    <source>
        <dbReference type="EMBL" id="SMF76364.1"/>
    </source>
</evidence>
<evidence type="ECO:0000256" key="1">
    <source>
        <dbReference type="ARBA" id="ARBA00022553"/>
    </source>
</evidence>
<dbReference type="STRING" id="1513793.SAMN06296036_13023"/>
<gene>
    <name evidence="4" type="ORF">SAMN06296036_13023</name>
</gene>
<proteinExistence type="predicted"/>
<dbReference type="PROSITE" id="PS50110">
    <property type="entry name" value="RESPONSE_REGULATORY"/>
    <property type="match status" value="1"/>
</dbReference>
<dbReference type="Pfam" id="PF00072">
    <property type="entry name" value="Response_reg"/>
    <property type="match status" value="1"/>
</dbReference>
<evidence type="ECO:0000256" key="2">
    <source>
        <dbReference type="PROSITE-ProRule" id="PRU00169"/>
    </source>
</evidence>
<dbReference type="CDD" id="cd00156">
    <property type="entry name" value="REC"/>
    <property type="match status" value="1"/>
</dbReference>
<dbReference type="PANTHER" id="PTHR44591">
    <property type="entry name" value="STRESS RESPONSE REGULATOR PROTEIN 1"/>
    <property type="match status" value="1"/>
</dbReference>
<feature type="domain" description="Response regulatory" evidence="3">
    <location>
        <begin position="3"/>
        <end position="117"/>
    </location>
</feature>
<protein>
    <submittedName>
        <fullName evidence="4">Two-component system, chemotaxis family, response regulator CheY</fullName>
    </submittedName>
</protein>
<evidence type="ECO:0000313" key="5">
    <source>
        <dbReference type="Proteomes" id="UP000192907"/>
    </source>
</evidence>
<dbReference type="SUPFAM" id="SSF52172">
    <property type="entry name" value="CheY-like"/>
    <property type="match status" value="1"/>
</dbReference>
<keyword evidence="1 2" id="KW-0597">Phosphoprotein</keyword>
<accession>A0A1Y6CLV8</accession>
<dbReference type="AlphaFoldDB" id="A0A1Y6CLV8"/>
<reference evidence="5" key="1">
    <citation type="submission" date="2017-04" db="EMBL/GenBank/DDBJ databases">
        <authorList>
            <person name="Varghese N."/>
            <person name="Submissions S."/>
        </authorList>
    </citation>
    <scope>NUCLEOTIDE SEQUENCE [LARGE SCALE GENOMIC DNA]</scope>
    <source>
        <strain evidence="5">RKEM611</strain>
    </source>
</reference>
<dbReference type="EMBL" id="FWZT01000030">
    <property type="protein sequence ID" value="SMF76364.1"/>
    <property type="molecule type" value="Genomic_DNA"/>
</dbReference>
<dbReference type="Gene3D" id="3.40.50.2300">
    <property type="match status" value="1"/>
</dbReference>
<evidence type="ECO:0000259" key="3">
    <source>
        <dbReference type="PROSITE" id="PS50110"/>
    </source>
</evidence>
<dbReference type="InterPro" id="IPR011006">
    <property type="entry name" value="CheY-like_superfamily"/>
</dbReference>
<dbReference type="OrthoDB" id="9788090at2"/>
<dbReference type="Proteomes" id="UP000192907">
    <property type="component" value="Unassembled WGS sequence"/>
</dbReference>
<feature type="modified residue" description="4-aspartylphosphate" evidence="2">
    <location>
        <position position="52"/>
    </location>
</feature>
<organism evidence="4 5">
    <name type="scientific">Pseudobacteriovorax antillogorgiicola</name>
    <dbReference type="NCBI Taxonomy" id="1513793"/>
    <lineage>
        <taxon>Bacteria</taxon>
        <taxon>Pseudomonadati</taxon>
        <taxon>Bdellovibrionota</taxon>
        <taxon>Oligoflexia</taxon>
        <taxon>Oligoflexales</taxon>
        <taxon>Pseudobacteriovoracaceae</taxon>
        <taxon>Pseudobacteriovorax</taxon>
    </lineage>
</organism>
<dbReference type="GO" id="GO:0000160">
    <property type="term" value="P:phosphorelay signal transduction system"/>
    <property type="evidence" value="ECO:0007669"/>
    <property type="project" value="InterPro"/>
</dbReference>
<name>A0A1Y6CLV8_9BACT</name>
<sequence>MKQILIVDDSMLSRKKIAKYIESQGHHVITACNGIEALNTLEQHEIALIVSDINMPEMDGREFFEKLLESRANSKNVPIVFLSSMAHSKVRKELQELGALAVIEKKSLQDLDPYLAA</sequence>
<dbReference type="InterPro" id="IPR001789">
    <property type="entry name" value="Sig_transdc_resp-reg_receiver"/>
</dbReference>
<dbReference type="PANTHER" id="PTHR44591:SF3">
    <property type="entry name" value="RESPONSE REGULATORY DOMAIN-CONTAINING PROTEIN"/>
    <property type="match status" value="1"/>
</dbReference>
<dbReference type="InterPro" id="IPR050595">
    <property type="entry name" value="Bact_response_regulator"/>
</dbReference>
<keyword evidence="5" id="KW-1185">Reference proteome</keyword>
<dbReference type="RefSeq" id="WP_132325000.1">
    <property type="nucleotide sequence ID" value="NZ_FWZT01000030.1"/>
</dbReference>
<dbReference type="SMART" id="SM00448">
    <property type="entry name" value="REC"/>
    <property type="match status" value="1"/>
</dbReference>